<comment type="caution">
    <text evidence="1">The sequence shown here is derived from an EMBL/GenBank/DDBJ whole genome shotgun (WGS) entry which is preliminary data.</text>
</comment>
<dbReference type="AlphaFoldDB" id="A0A7C8MDB8"/>
<reference evidence="1 2" key="1">
    <citation type="submission" date="2020-01" db="EMBL/GenBank/DDBJ databases">
        <authorList>
            <consortium name="DOE Joint Genome Institute"/>
            <person name="Haridas S."/>
            <person name="Albert R."/>
            <person name="Binder M."/>
            <person name="Bloem J."/>
            <person name="Labutti K."/>
            <person name="Salamov A."/>
            <person name="Andreopoulos B."/>
            <person name="Baker S.E."/>
            <person name="Barry K."/>
            <person name="Bills G."/>
            <person name="Bluhm B.H."/>
            <person name="Cannon C."/>
            <person name="Castanera R."/>
            <person name="Culley D.E."/>
            <person name="Daum C."/>
            <person name="Ezra D."/>
            <person name="Gonzalez J.B."/>
            <person name="Henrissat B."/>
            <person name="Kuo A."/>
            <person name="Liang C."/>
            <person name="Lipzen A."/>
            <person name="Lutzoni F."/>
            <person name="Magnuson J."/>
            <person name="Mondo S."/>
            <person name="Nolan M."/>
            <person name="Ohm R."/>
            <person name="Pangilinan J."/>
            <person name="Park H.-J.H."/>
            <person name="Ramirez L."/>
            <person name="Alfaro M."/>
            <person name="Sun H."/>
            <person name="Tritt A."/>
            <person name="Yoshinaga Y."/>
            <person name="Zwiers L.-H.L."/>
            <person name="Turgeon B.G."/>
            <person name="Goodwin S.B."/>
            <person name="Spatafora J.W."/>
            <person name="Crous P.W."/>
            <person name="Grigoriev I.V."/>
        </authorList>
    </citation>
    <scope>NUCLEOTIDE SEQUENCE [LARGE SCALE GENOMIC DNA]</scope>
    <source>
        <strain evidence="1 2">CBS 611.86</strain>
    </source>
</reference>
<proteinExistence type="predicted"/>
<name>A0A7C8MDB8_9PLEO</name>
<dbReference type="Proteomes" id="UP000481861">
    <property type="component" value="Unassembled WGS sequence"/>
</dbReference>
<protein>
    <submittedName>
        <fullName evidence="1">Uncharacterized protein</fullName>
    </submittedName>
</protein>
<gene>
    <name evidence="1" type="ORF">BDV95DRAFT_593897</name>
</gene>
<organism evidence="1 2">
    <name type="scientific">Massariosphaeria phaeospora</name>
    <dbReference type="NCBI Taxonomy" id="100035"/>
    <lineage>
        <taxon>Eukaryota</taxon>
        <taxon>Fungi</taxon>
        <taxon>Dikarya</taxon>
        <taxon>Ascomycota</taxon>
        <taxon>Pezizomycotina</taxon>
        <taxon>Dothideomycetes</taxon>
        <taxon>Pleosporomycetidae</taxon>
        <taxon>Pleosporales</taxon>
        <taxon>Pleosporales incertae sedis</taxon>
        <taxon>Massariosphaeria</taxon>
    </lineage>
</organism>
<sequence length="255" mass="28015">MLLLSASFSPLVCHPTRLFMFAVTGSPTRACCEAAGHGGDACEAMAAAAPDGCQTDARRIQTDARRIQTVARRLPDGWRLGAAHGNPRSRRVGAVQLMQIAAGRPVELPRTCCAAAGVMAKVLVPWPASPKPEQKMRRARVRRRRACGCGCEHHHGITASRRNHQLCTLGWTHSSRAFVVRRLFCAASCEPQPRRRAAVLFGPRISRWSRGEWQRAAVWARQAWRLMLHNNGGDAPPPCILRHVAICCRPLITAS</sequence>
<accession>A0A7C8MDB8</accession>
<evidence type="ECO:0000313" key="1">
    <source>
        <dbReference type="EMBL" id="KAF2872543.1"/>
    </source>
</evidence>
<evidence type="ECO:0000313" key="2">
    <source>
        <dbReference type="Proteomes" id="UP000481861"/>
    </source>
</evidence>
<keyword evidence="2" id="KW-1185">Reference proteome</keyword>
<dbReference type="EMBL" id="JAADJZ010000009">
    <property type="protein sequence ID" value="KAF2872543.1"/>
    <property type="molecule type" value="Genomic_DNA"/>
</dbReference>